<name>A0A3P6BFD2_BRAOL</name>
<feature type="transmembrane region" description="Helical" evidence="6">
    <location>
        <begin position="75"/>
        <end position="98"/>
    </location>
</feature>
<feature type="transmembrane region" description="Helical" evidence="6">
    <location>
        <begin position="133"/>
        <end position="160"/>
    </location>
</feature>
<keyword evidence="4 6" id="KW-1133">Transmembrane helix</keyword>
<feature type="transmembrane region" description="Helical" evidence="6">
    <location>
        <begin position="314"/>
        <end position="333"/>
    </location>
</feature>
<dbReference type="SUPFAM" id="SSF103473">
    <property type="entry name" value="MFS general substrate transporter"/>
    <property type="match status" value="1"/>
</dbReference>
<dbReference type="PANTHER" id="PTHR23504:SF95">
    <property type="entry name" value="MAJOR FACILITATOR SUPERFAMILY PROTEIN"/>
    <property type="match status" value="1"/>
</dbReference>
<feature type="transmembrane region" description="Helical" evidence="6">
    <location>
        <begin position="20"/>
        <end position="45"/>
    </location>
</feature>
<dbReference type="CDD" id="cd17330">
    <property type="entry name" value="MFS_SLC46_TetA_like"/>
    <property type="match status" value="1"/>
</dbReference>
<dbReference type="AlphaFoldDB" id="A0A3P6BFD2"/>
<feature type="transmembrane region" description="Helical" evidence="6">
    <location>
        <begin position="197"/>
        <end position="218"/>
    </location>
</feature>
<dbReference type="InterPro" id="IPR011701">
    <property type="entry name" value="MFS"/>
</dbReference>
<dbReference type="GO" id="GO:0022857">
    <property type="term" value="F:transmembrane transporter activity"/>
    <property type="evidence" value="ECO:0007669"/>
    <property type="project" value="InterPro"/>
</dbReference>
<evidence type="ECO:0000256" key="3">
    <source>
        <dbReference type="ARBA" id="ARBA00022692"/>
    </source>
</evidence>
<accession>A0A3P6BFD2</accession>
<dbReference type="InterPro" id="IPR036259">
    <property type="entry name" value="MFS_trans_sf"/>
</dbReference>
<evidence type="ECO:0000259" key="7">
    <source>
        <dbReference type="PROSITE" id="PS50850"/>
    </source>
</evidence>
<keyword evidence="2" id="KW-0813">Transport</keyword>
<dbReference type="Pfam" id="PF07690">
    <property type="entry name" value="MFS_1"/>
    <property type="match status" value="1"/>
</dbReference>
<evidence type="ECO:0000256" key="5">
    <source>
        <dbReference type="ARBA" id="ARBA00023136"/>
    </source>
</evidence>
<dbReference type="PANTHER" id="PTHR23504">
    <property type="entry name" value="MAJOR FACILITATOR SUPERFAMILY DOMAIN-CONTAINING PROTEIN 10"/>
    <property type="match status" value="1"/>
</dbReference>
<dbReference type="GO" id="GO:0016020">
    <property type="term" value="C:membrane"/>
    <property type="evidence" value="ECO:0007669"/>
    <property type="project" value="UniProtKB-SubCell"/>
</dbReference>
<feature type="transmembrane region" description="Helical" evidence="6">
    <location>
        <begin position="270"/>
        <end position="290"/>
    </location>
</feature>
<organism evidence="8">
    <name type="scientific">Brassica oleracea</name>
    <name type="common">Wild cabbage</name>
    <dbReference type="NCBI Taxonomy" id="3712"/>
    <lineage>
        <taxon>Eukaryota</taxon>
        <taxon>Viridiplantae</taxon>
        <taxon>Streptophyta</taxon>
        <taxon>Embryophyta</taxon>
        <taxon>Tracheophyta</taxon>
        <taxon>Spermatophyta</taxon>
        <taxon>Magnoliopsida</taxon>
        <taxon>eudicotyledons</taxon>
        <taxon>Gunneridae</taxon>
        <taxon>Pentapetalae</taxon>
        <taxon>rosids</taxon>
        <taxon>malvids</taxon>
        <taxon>Brassicales</taxon>
        <taxon>Brassicaceae</taxon>
        <taxon>Brassiceae</taxon>
        <taxon>Brassica</taxon>
    </lineage>
</organism>
<proteinExistence type="predicted"/>
<feature type="domain" description="Major facilitator superfamily (MFS) profile" evidence="7">
    <location>
        <begin position="39"/>
        <end position="464"/>
    </location>
</feature>
<dbReference type="EMBL" id="LR031872">
    <property type="protein sequence ID" value="VDC94708.1"/>
    <property type="molecule type" value="Genomic_DNA"/>
</dbReference>
<reference evidence="8" key="1">
    <citation type="submission" date="2018-11" db="EMBL/GenBank/DDBJ databases">
        <authorList>
            <consortium name="Genoscope - CEA"/>
            <person name="William W."/>
        </authorList>
    </citation>
    <scope>NUCLEOTIDE SEQUENCE</scope>
</reference>
<feature type="transmembrane region" description="Helical" evidence="6">
    <location>
        <begin position="105"/>
        <end position="127"/>
    </location>
</feature>
<protein>
    <recommendedName>
        <fullName evidence="7">Major facilitator superfamily (MFS) profile domain-containing protein</fullName>
    </recommendedName>
</protein>
<evidence type="ECO:0000256" key="2">
    <source>
        <dbReference type="ARBA" id="ARBA00022448"/>
    </source>
</evidence>
<comment type="subcellular location">
    <subcellularLocation>
        <location evidence="1">Membrane</location>
        <topology evidence="1">Multi-pass membrane protein</topology>
    </subcellularLocation>
</comment>
<sequence length="479" mass="53047">MFSWILRKLFSFWQNRNKSYTLFGLLVVMEDGFVGLRHMLTIVFLSGFAGFMEAPVITDVTVAAVCSRPDDSCSLAVYLTGFQQVAIGLGTMVMMPVIGNLSDRYGIKAILTLPMCLSILPPVILGYRRDTHFFYLFYIIKILTALVCEGAVDCLAFAYVGENIHDRTRISAFSILAGIKMISALCGTLVARFLPVALIFKVSAISFLVGLLYMRIFLKKRLNNDEVRHHHQDEHASSDVTMLAEPILNDAAIKTRVFNKKQSSLKDMIFLMKTSTIFVQALVVTFFSSFSDSGMQSAFLYFLKARFGFDKNQFADLLLLITIVGSISQLFVLPRFASSIGERKLLSTGLFMEFMNMAIVSISWAPWVPYLTTVFVPGAIIVMPSVCGIASRQVGPGEQGKVQGCISGVKSFGKVVAPFVFSPLTALFLSNNAPFYFPGFSLLCIALSSMIGFLQSLLMKDVPPQSLNKEINNSSREEV</sequence>
<keyword evidence="3 6" id="KW-0812">Transmembrane</keyword>
<keyword evidence="5 6" id="KW-0472">Membrane</keyword>
<evidence type="ECO:0000256" key="6">
    <source>
        <dbReference type="SAM" id="Phobius"/>
    </source>
</evidence>
<gene>
    <name evidence="8" type="ORF">BOLC3T18050H</name>
</gene>
<dbReference type="InterPro" id="IPR020846">
    <property type="entry name" value="MFS_dom"/>
</dbReference>
<evidence type="ECO:0000256" key="1">
    <source>
        <dbReference type="ARBA" id="ARBA00004141"/>
    </source>
</evidence>
<evidence type="ECO:0000313" key="8">
    <source>
        <dbReference type="EMBL" id="VDC94708.1"/>
    </source>
</evidence>
<dbReference type="Gene3D" id="1.20.1250.20">
    <property type="entry name" value="MFS general substrate transporter like domains"/>
    <property type="match status" value="1"/>
</dbReference>
<feature type="transmembrane region" description="Helical" evidence="6">
    <location>
        <begin position="172"/>
        <end position="191"/>
    </location>
</feature>
<dbReference type="PROSITE" id="PS50850">
    <property type="entry name" value="MFS"/>
    <property type="match status" value="1"/>
</dbReference>
<feature type="transmembrane region" description="Helical" evidence="6">
    <location>
        <begin position="435"/>
        <end position="459"/>
    </location>
</feature>
<feature type="transmembrane region" description="Helical" evidence="6">
    <location>
        <begin position="370"/>
        <end position="390"/>
    </location>
</feature>
<evidence type="ECO:0000256" key="4">
    <source>
        <dbReference type="ARBA" id="ARBA00022989"/>
    </source>
</evidence>